<sequence length="233" mass="26206">MKIWTSEHTFNHPWETVAQAAWRKYPNPMNPAVIGTDVLDRKVVDGVLHTHRLVSSKWGFPGWAQRILGNPSVCYASEHSQVDPGMRQMILKTTNLSFCRYIAVDETVSYAPHPQDSEKTLLKQEAVVTVQGIPLHNYVEDLLTNKISLNAGKGRQAIEWVISKFNTEVKDLTSSAVKSTDEIIAQTKKSLDDITETARKSMDDLSTAAKKSFDDIQNLKYVPPRTNQSLPEL</sequence>
<dbReference type="GO" id="GO:0005758">
    <property type="term" value="C:mitochondrial intermembrane space"/>
    <property type="evidence" value="ECO:0007669"/>
    <property type="project" value="InterPro"/>
</dbReference>
<evidence type="ECO:0000259" key="1">
    <source>
        <dbReference type="PROSITE" id="PS50904"/>
    </source>
</evidence>
<reference evidence="2 3" key="1">
    <citation type="submission" date="2024-03" db="EMBL/GenBank/DDBJ databases">
        <title>The genome assembly and annotation of the cricket Gryllus longicercus Weissman &amp; Gray.</title>
        <authorList>
            <person name="Szrajer S."/>
            <person name="Gray D."/>
            <person name="Ylla G."/>
        </authorList>
    </citation>
    <scope>NUCLEOTIDE SEQUENCE [LARGE SCALE GENOMIC DNA]</scope>
    <source>
        <strain evidence="2">DAG 2021-001</strain>
        <tissue evidence="2">Whole body minus gut</tissue>
    </source>
</reference>
<dbReference type="InterPro" id="IPR006797">
    <property type="entry name" value="PRELI/MSF1_dom"/>
</dbReference>
<keyword evidence="3" id="KW-1185">Reference proteome</keyword>
<dbReference type="AlphaFoldDB" id="A0AAN9W841"/>
<evidence type="ECO:0000313" key="2">
    <source>
        <dbReference type="EMBL" id="KAK7873997.1"/>
    </source>
</evidence>
<proteinExistence type="predicted"/>
<dbReference type="PROSITE" id="PS50904">
    <property type="entry name" value="PRELI_MSF1"/>
    <property type="match status" value="1"/>
</dbReference>
<evidence type="ECO:0000313" key="3">
    <source>
        <dbReference type="Proteomes" id="UP001378592"/>
    </source>
</evidence>
<dbReference type="Proteomes" id="UP001378592">
    <property type="component" value="Unassembled WGS sequence"/>
</dbReference>
<dbReference type="PANTHER" id="PTHR11158">
    <property type="entry name" value="MSF1/PX19 RELATED"/>
    <property type="match status" value="1"/>
</dbReference>
<gene>
    <name evidence="2" type="ORF">R5R35_013409</name>
</gene>
<protein>
    <recommendedName>
        <fullName evidence="1">PRELI/MSF1 domain-containing protein</fullName>
    </recommendedName>
</protein>
<comment type="caution">
    <text evidence="2">The sequence shown here is derived from an EMBL/GenBank/DDBJ whole genome shotgun (WGS) entry which is preliminary data.</text>
</comment>
<dbReference type="InterPro" id="IPR037365">
    <property type="entry name" value="Slowmo/Ups"/>
</dbReference>
<organism evidence="2 3">
    <name type="scientific">Gryllus longicercus</name>
    <dbReference type="NCBI Taxonomy" id="2509291"/>
    <lineage>
        <taxon>Eukaryota</taxon>
        <taxon>Metazoa</taxon>
        <taxon>Ecdysozoa</taxon>
        <taxon>Arthropoda</taxon>
        <taxon>Hexapoda</taxon>
        <taxon>Insecta</taxon>
        <taxon>Pterygota</taxon>
        <taxon>Neoptera</taxon>
        <taxon>Polyneoptera</taxon>
        <taxon>Orthoptera</taxon>
        <taxon>Ensifera</taxon>
        <taxon>Gryllidea</taxon>
        <taxon>Grylloidea</taxon>
        <taxon>Gryllidae</taxon>
        <taxon>Gryllinae</taxon>
        <taxon>Gryllus</taxon>
    </lineage>
</organism>
<name>A0AAN9W841_9ORTH</name>
<dbReference type="EMBL" id="JAZDUA010000006">
    <property type="protein sequence ID" value="KAK7873997.1"/>
    <property type="molecule type" value="Genomic_DNA"/>
</dbReference>
<feature type="domain" description="PRELI/MSF1" evidence="1">
    <location>
        <begin position="1"/>
        <end position="170"/>
    </location>
</feature>
<dbReference type="Pfam" id="PF04707">
    <property type="entry name" value="PRELI"/>
    <property type="match status" value="1"/>
</dbReference>
<accession>A0AAN9W841</accession>